<feature type="region of interest" description="Disordered" evidence="1">
    <location>
        <begin position="115"/>
        <end position="152"/>
    </location>
</feature>
<keyword evidence="2" id="KW-1133">Transmembrane helix</keyword>
<proteinExistence type="predicted"/>
<dbReference type="VEuPathDB" id="FungiDB:P175DRAFT_0510961"/>
<dbReference type="OrthoDB" id="18530at2759"/>
<feature type="compositionally biased region" description="Polar residues" evidence="1">
    <location>
        <begin position="118"/>
        <end position="130"/>
    </location>
</feature>
<keyword evidence="3" id="KW-0732">Signal</keyword>
<sequence length="647" mass="69582">MSFLPGKGLLLSWGLLVSCLSQTSAAGRIDGYTYGQPMPVTCLNRTIDSGEHITDNLGKLQYIPFPTCNETLLPLALRYGVTETVNCTISSLPDELYHLLEYYVHSDVPMTCRIPTAPLSQSSPTDPNSKSTDKEAEERDEQSSLSVLEDNGPPYTPITFALQGTLQRSHLHIWTDMNVLAHNIPKSSSSSSSSSSSKKHKKGKTAAPGYIVAGTAYSVPEFDFALLKTSDGDTPVEKEASAVSEAAREPWTAGHGTKVIRGEPLTFTFHVSWVEGGSGIGWPSRNTKASPKSLLVGLLGNMLLFAMAASIGGFFALWWERRRTGKRGAWRGDGILGVPTLGKGPVGVSFGNGGKQNGYGGYSGGGGAGCPSPPLNPQILLHLAASHMKLLRIGLLPHPVHRTSSLQRPQRRREIHATFGLHEDLAAQRRTQLQLDFTDGERDVLSLGGDGALAGCAGKRDGVQARGAGAVGSEGATGSGCCGGAVCVRDGSAANFIPGYQKMSSITIATLPRMSREVLSALLLASTTAATTPHNLAIIDVRDSDHVGGHIVSSTWVPSSTLDYRMPELVRTLKNTKMVVFHCALSQQRGPSAALRYARERERILGSEESKDQEVFILEGGFVQWQEKYGKDERLTEAYAEDIWQEY</sequence>
<dbReference type="PANTHER" id="PTHR40368:SF1">
    <property type="entry name" value="YALI0F14399P"/>
    <property type="match status" value="1"/>
</dbReference>
<dbReference type="PROSITE" id="PS51257">
    <property type="entry name" value="PROKAR_LIPOPROTEIN"/>
    <property type="match status" value="1"/>
</dbReference>
<keyword evidence="2" id="KW-0812">Transmembrane</keyword>
<name>A0A2T5LQB3_9EURO</name>
<dbReference type="Pfam" id="PF00581">
    <property type="entry name" value="Rhodanese"/>
    <property type="match status" value="1"/>
</dbReference>
<evidence type="ECO:0000313" key="5">
    <source>
        <dbReference type="EMBL" id="PTU18482.1"/>
    </source>
</evidence>
<organism evidence="5 6">
    <name type="scientific">Aspergillus ochraceoroseus IBT 24754</name>
    <dbReference type="NCBI Taxonomy" id="1392256"/>
    <lineage>
        <taxon>Eukaryota</taxon>
        <taxon>Fungi</taxon>
        <taxon>Dikarya</taxon>
        <taxon>Ascomycota</taxon>
        <taxon>Pezizomycotina</taxon>
        <taxon>Eurotiomycetes</taxon>
        <taxon>Eurotiomycetidae</taxon>
        <taxon>Eurotiales</taxon>
        <taxon>Aspergillaceae</taxon>
        <taxon>Aspergillus</taxon>
        <taxon>Aspergillus subgen. Nidulantes</taxon>
    </lineage>
</organism>
<comment type="caution">
    <text evidence="5">The sequence shown here is derived from an EMBL/GenBank/DDBJ whole genome shotgun (WGS) entry which is preliminary data.</text>
</comment>
<dbReference type="GeneID" id="63815440"/>
<evidence type="ECO:0000313" key="6">
    <source>
        <dbReference type="Proteomes" id="UP000244073"/>
    </source>
</evidence>
<accession>A0A2T5LQB3</accession>
<dbReference type="FunFam" id="3.40.250.10:FF:000050">
    <property type="entry name" value="Dual specificity phosphatase, putative"/>
    <property type="match status" value="1"/>
</dbReference>
<dbReference type="SUPFAM" id="SSF52821">
    <property type="entry name" value="Rhodanese/Cell cycle control phosphatase"/>
    <property type="match status" value="1"/>
</dbReference>
<evidence type="ECO:0000256" key="1">
    <source>
        <dbReference type="SAM" id="MobiDB-lite"/>
    </source>
</evidence>
<dbReference type="InterPro" id="IPR036873">
    <property type="entry name" value="Rhodanese-like_dom_sf"/>
</dbReference>
<feature type="signal peptide" evidence="3">
    <location>
        <begin position="1"/>
        <end position="25"/>
    </location>
</feature>
<dbReference type="RefSeq" id="XP_040749874.1">
    <property type="nucleotide sequence ID" value="XM_040898558.1"/>
</dbReference>
<dbReference type="Gene3D" id="3.40.250.10">
    <property type="entry name" value="Rhodanese-like domain"/>
    <property type="match status" value="1"/>
</dbReference>
<gene>
    <name evidence="5" type="ORF">P175DRAFT_0510961</name>
</gene>
<dbReference type="SMART" id="SM00450">
    <property type="entry name" value="RHOD"/>
    <property type="match status" value="1"/>
</dbReference>
<evidence type="ECO:0000256" key="3">
    <source>
        <dbReference type="SAM" id="SignalP"/>
    </source>
</evidence>
<feature type="chain" id="PRO_5015506499" description="Rhodanese domain-containing protein" evidence="3">
    <location>
        <begin position="26"/>
        <end position="647"/>
    </location>
</feature>
<feature type="transmembrane region" description="Helical" evidence="2">
    <location>
        <begin position="294"/>
        <end position="319"/>
    </location>
</feature>
<evidence type="ECO:0000256" key="2">
    <source>
        <dbReference type="SAM" id="Phobius"/>
    </source>
</evidence>
<feature type="domain" description="Rhodanese" evidence="4">
    <location>
        <begin position="532"/>
        <end position="634"/>
    </location>
</feature>
<keyword evidence="2" id="KW-0472">Membrane</keyword>
<evidence type="ECO:0000259" key="4">
    <source>
        <dbReference type="PROSITE" id="PS50206"/>
    </source>
</evidence>
<dbReference type="Proteomes" id="UP000244073">
    <property type="component" value="Unassembled WGS sequence"/>
</dbReference>
<feature type="compositionally biased region" description="Low complexity" evidence="1">
    <location>
        <begin position="186"/>
        <end position="196"/>
    </location>
</feature>
<protein>
    <recommendedName>
        <fullName evidence="4">Rhodanese domain-containing protein</fullName>
    </recommendedName>
</protein>
<dbReference type="PANTHER" id="PTHR40368">
    <property type="entry name" value="YALI0F14399P"/>
    <property type="match status" value="1"/>
</dbReference>
<reference evidence="5 6" key="1">
    <citation type="journal article" date="2018" name="Proc. Natl. Acad. Sci. U.S.A.">
        <title>Linking secondary metabolites to gene clusters through genome sequencing of six diverse Aspergillus species.</title>
        <authorList>
            <person name="Kaerboelling I."/>
            <person name="Vesth T.C."/>
            <person name="Frisvad J.C."/>
            <person name="Nybo J.L."/>
            <person name="Theobald S."/>
            <person name="Kuo A."/>
            <person name="Bowyer P."/>
            <person name="Matsuda Y."/>
            <person name="Mondo S."/>
            <person name="Lyhne E.K."/>
            <person name="Kogle M.E."/>
            <person name="Clum A."/>
            <person name="Lipzen A."/>
            <person name="Salamov A."/>
            <person name="Ngan C.Y."/>
            <person name="Daum C."/>
            <person name="Chiniquy J."/>
            <person name="Barry K."/>
            <person name="LaButti K."/>
            <person name="Haridas S."/>
            <person name="Simmons B.A."/>
            <person name="Magnuson J.K."/>
            <person name="Mortensen U.H."/>
            <person name="Larsen T.O."/>
            <person name="Grigoriev I.V."/>
            <person name="Baker S.E."/>
            <person name="Andersen M.R."/>
        </authorList>
    </citation>
    <scope>NUCLEOTIDE SEQUENCE [LARGE SCALE GENOMIC DNA]</scope>
    <source>
        <strain evidence="5 6">IBT 24754</strain>
    </source>
</reference>
<dbReference type="EMBL" id="MSFN02000007">
    <property type="protein sequence ID" value="PTU18482.1"/>
    <property type="molecule type" value="Genomic_DNA"/>
</dbReference>
<feature type="region of interest" description="Disordered" evidence="1">
    <location>
        <begin position="185"/>
        <end position="205"/>
    </location>
</feature>
<dbReference type="InterPro" id="IPR001763">
    <property type="entry name" value="Rhodanese-like_dom"/>
</dbReference>
<dbReference type="AlphaFoldDB" id="A0A2T5LQB3"/>
<dbReference type="PROSITE" id="PS50206">
    <property type="entry name" value="RHODANESE_3"/>
    <property type="match status" value="1"/>
</dbReference>